<dbReference type="GO" id="GO:0008757">
    <property type="term" value="F:S-adenosylmethionine-dependent methyltransferase activity"/>
    <property type="evidence" value="ECO:0007669"/>
    <property type="project" value="InterPro"/>
</dbReference>
<dbReference type="SUPFAM" id="SSF53335">
    <property type="entry name" value="S-adenosyl-L-methionine-dependent methyltransferases"/>
    <property type="match status" value="1"/>
</dbReference>
<dbReference type="PANTHER" id="PTHR43591:SF24">
    <property type="entry name" value="2-METHOXY-6-POLYPRENYL-1,4-BENZOQUINOL METHYLASE, MITOCHONDRIAL"/>
    <property type="match status" value="1"/>
</dbReference>
<proteinExistence type="predicted"/>
<organism evidence="2 3">
    <name type="scientific">Sulfurimonas hongkongensis</name>
    <dbReference type="NCBI Taxonomy" id="1172190"/>
    <lineage>
        <taxon>Bacteria</taxon>
        <taxon>Pseudomonadati</taxon>
        <taxon>Campylobacterota</taxon>
        <taxon>Epsilonproteobacteria</taxon>
        <taxon>Campylobacterales</taxon>
        <taxon>Sulfurimonadaceae</taxon>
        <taxon>Sulfurimonas</taxon>
    </lineage>
</organism>
<dbReference type="RefSeq" id="WP_021287961.1">
    <property type="nucleotide sequence ID" value="NZ_AUPZ01000010.1"/>
</dbReference>
<dbReference type="CDD" id="cd02440">
    <property type="entry name" value="AdoMet_MTases"/>
    <property type="match status" value="1"/>
</dbReference>
<dbReference type="PANTHER" id="PTHR43591">
    <property type="entry name" value="METHYLTRANSFERASE"/>
    <property type="match status" value="1"/>
</dbReference>
<feature type="domain" description="Methyltransferase type 11" evidence="1">
    <location>
        <begin position="30"/>
        <end position="78"/>
    </location>
</feature>
<evidence type="ECO:0000259" key="1">
    <source>
        <dbReference type="Pfam" id="PF08241"/>
    </source>
</evidence>
<dbReference type="AlphaFoldDB" id="T0KQG5"/>
<dbReference type="EMBL" id="AUPZ01000010">
    <property type="protein sequence ID" value="EQB39194.1"/>
    <property type="molecule type" value="Genomic_DNA"/>
</dbReference>
<dbReference type="Pfam" id="PF08241">
    <property type="entry name" value="Methyltransf_11"/>
    <property type="match status" value="1"/>
</dbReference>
<evidence type="ECO:0000313" key="3">
    <source>
        <dbReference type="Proteomes" id="UP000015520"/>
    </source>
</evidence>
<dbReference type="eggNOG" id="COG4627">
    <property type="taxonomic scope" value="Bacteria"/>
</dbReference>
<name>T0KQG5_9BACT</name>
<dbReference type="STRING" id="1172190.M947_08555"/>
<comment type="caution">
    <text evidence="2">The sequence shown here is derived from an EMBL/GenBank/DDBJ whole genome shotgun (WGS) entry which is preliminary data.</text>
</comment>
<dbReference type="Gene3D" id="3.40.50.150">
    <property type="entry name" value="Vaccinia Virus protein VP39"/>
    <property type="match status" value="1"/>
</dbReference>
<protein>
    <recommendedName>
        <fullName evidence="1">Methyltransferase type 11 domain-containing protein</fullName>
    </recommendedName>
</protein>
<dbReference type="PATRIC" id="fig|1172190.3.peg.1647"/>
<dbReference type="OrthoDB" id="9790710at2"/>
<keyword evidence="3" id="KW-1185">Reference proteome</keyword>
<gene>
    <name evidence="2" type="ORF">M947_08555</name>
</gene>
<reference evidence="2 3" key="1">
    <citation type="submission" date="2013-07" db="EMBL/GenBank/DDBJ databases">
        <title>Sulfurimonas hongkongensis AST-10 Genome Sequencing.</title>
        <authorList>
            <person name="Cai L."/>
            <person name="Zhang T."/>
        </authorList>
    </citation>
    <scope>NUCLEOTIDE SEQUENCE [LARGE SCALE GENOMIC DNA]</scope>
    <source>
        <strain evidence="2 3">AST-10</strain>
    </source>
</reference>
<accession>T0KQG5</accession>
<dbReference type="Proteomes" id="UP000015520">
    <property type="component" value="Unassembled WGS sequence"/>
</dbReference>
<dbReference type="InterPro" id="IPR029063">
    <property type="entry name" value="SAM-dependent_MTases_sf"/>
</dbReference>
<evidence type="ECO:0000313" key="2">
    <source>
        <dbReference type="EMBL" id="EQB39194.1"/>
    </source>
</evidence>
<dbReference type="InterPro" id="IPR013216">
    <property type="entry name" value="Methyltransf_11"/>
</dbReference>
<sequence>MRLINLGCGNKYHKDWENFDFKSNSEYVKVHNLLEKLPFEDSSVDVVYSSHVLEHFQKCDASRFLKECYRVLKPDGIIRIVVPDLEQLMRNYIEFLEGAKKEDKNSQEKYEWTMIELFDQMVRNYGGGEMLNYWKQNPMPQEGFVVQRLGSEVKNTLKSIRKNPSTKIKKECAHKSIEEIGKFRTSGEVHQWMYDEYSLKKLLQEEGFNSISKKDADESNIVNFNAYLLDIEADGSVRKPDSLFMEAFK</sequence>